<reference evidence="8" key="1">
    <citation type="submission" date="2022-11" db="UniProtKB">
        <authorList>
            <consortium name="WormBaseParasite"/>
        </authorList>
    </citation>
    <scope>IDENTIFICATION</scope>
</reference>
<proteinExistence type="predicted"/>
<keyword evidence="2" id="KW-0813">Transport</keyword>
<dbReference type="InterPro" id="IPR044770">
    <property type="entry name" value="MFS_spinster-like"/>
</dbReference>
<feature type="transmembrane region" description="Helical" evidence="6">
    <location>
        <begin position="30"/>
        <end position="49"/>
    </location>
</feature>
<dbReference type="AlphaFoldDB" id="A0A915ES55"/>
<sequence>MCLTLRVIFGLGYIVGASVTYWTGLWQWGIRVTPVFGVVFLVLIIFAFEDPVRGQADQAHLRRTSYKQDILSLAKIPTYIYTTLGFTSVVFVTGSLSWWTPSCAEHAWGMINNLDVIPPSVKASISESFGILSCVGGLLGVVLGSILSRIWQRGYGPLKSNARADPLVCAFGSLAAVPTMWLALFTIGKSMVLGYFFVFISILLVVLNFAITTDIILYVTAPNHAIRGGSTSSTIAFSALQYALFVPNAVLVLGGVFYMQAANHVEKDRETNLVIMHDLNPPTILDYEEFGQRSGGRGVHRDNHPIIVP</sequence>
<evidence type="ECO:0000313" key="8">
    <source>
        <dbReference type="WBParaSite" id="jg9864"/>
    </source>
</evidence>
<dbReference type="PANTHER" id="PTHR23505">
    <property type="entry name" value="SPINSTER"/>
    <property type="match status" value="1"/>
</dbReference>
<keyword evidence="5 6" id="KW-0472">Membrane</keyword>
<feature type="transmembrane region" description="Helical" evidence="6">
    <location>
        <begin position="128"/>
        <end position="147"/>
    </location>
</feature>
<evidence type="ECO:0000256" key="5">
    <source>
        <dbReference type="ARBA" id="ARBA00023136"/>
    </source>
</evidence>
<keyword evidence="4 6" id="KW-1133">Transmembrane helix</keyword>
<accession>A0A915ES55</accession>
<keyword evidence="3 6" id="KW-0812">Transmembrane</keyword>
<keyword evidence="7" id="KW-1185">Reference proteome</keyword>
<dbReference type="PANTHER" id="PTHR23505:SF79">
    <property type="entry name" value="PROTEIN SPINSTER"/>
    <property type="match status" value="1"/>
</dbReference>
<evidence type="ECO:0000256" key="1">
    <source>
        <dbReference type="ARBA" id="ARBA00004141"/>
    </source>
</evidence>
<evidence type="ECO:0000256" key="2">
    <source>
        <dbReference type="ARBA" id="ARBA00022448"/>
    </source>
</evidence>
<organism evidence="7 8">
    <name type="scientific">Ditylenchus dipsaci</name>
    <dbReference type="NCBI Taxonomy" id="166011"/>
    <lineage>
        <taxon>Eukaryota</taxon>
        <taxon>Metazoa</taxon>
        <taxon>Ecdysozoa</taxon>
        <taxon>Nematoda</taxon>
        <taxon>Chromadorea</taxon>
        <taxon>Rhabditida</taxon>
        <taxon>Tylenchina</taxon>
        <taxon>Tylenchomorpha</taxon>
        <taxon>Sphaerularioidea</taxon>
        <taxon>Anguinidae</taxon>
        <taxon>Anguininae</taxon>
        <taxon>Ditylenchus</taxon>
    </lineage>
</organism>
<feature type="transmembrane region" description="Helical" evidence="6">
    <location>
        <begin position="239"/>
        <end position="259"/>
    </location>
</feature>
<comment type="subcellular location">
    <subcellularLocation>
        <location evidence="1">Membrane</location>
        <topology evidence="1">Multi-pass membrane protein</topology>
    </subcellularLocation>
</comment>
<feature type="transmembrane region" description="Helical" evidence="6">
    <location>
        <begin position="167"/>
        <end position="187"/>
    </location>
</feature>
<evidence type="ECO:0000313" key="7">
    <source>
        <dbReference type="Proteomes" id="UP000887574"/>
    </source>
</evidence>
<evidence type="ECO:0000256" key="6">
    <source>
        <dbReference type="SAM" id="Phobius"/>
    </source>
</evidence>
<dbReference type="SUPFAM" id="SSF103473">
    <property type="entry name" value="MFS general substrate transporter"/>
    <property type="match status" value="1"/>
</dbReference>
<feature type="transmembrane region" description="Helical" evidence="6">
    <location>
        <begin position="7"/>
        <end position="24"/>
    </location>
</feature>
<dbReference type="InterPro" id="IPR036259">
    <property type="entry name" value="MFS_trans_sf"/>
</dbReference>
<protein>
    <submittedName>
        <fullName evidence="8">Uncharacterized protein</fullName>
    </submittedName>
</protein>
<dbReference type="GO" id="GO:0016020">
    <property type="term" value="C:membrane"/>
    <property type="evidence" value="ECO:0007669"/>
    <property type="project" value="UniProtKB-SubCell"/>
</dbReference>
<name>A0A915ES55_9BILA</name>
<feature type="transmembrane region" description="Helical" evidence="6">
    <location>
        <begin position="193"/>
        <end position="219"/>
    </location>
</feature>
<evidence type="ECO:0000256" key="3">
    <source>
        <dbReference type="ARBA" id="ARBA00022692"/>
    </source>
</evidence>
<dbReference type="WBParaSite" id="jg9864">
    <property type="protein sequence ID" value="jg9864"/>
    <property type="gene ID" value="jg9864"/>
</dbReference>
<evidence type="ECO:0000256" key="4">
    <source>
        <dbReference type="ARBA" id="ARBA00022989"/>
    </source>
</evidence>
<dbReference type="Proteomes" id="UP000887574">
    <property type="component" value="Unplaced"/>
</dbReference>